<evidence type="ECO:0000256" key="1">
    <source>
        <dbReference type="SAM" id="Phobius"/>
    </source>
</evidence>
<keyword evidence="1" id="KW-1133">Transmembrane helix</keyword>
<dbReference type="RefSeq" id="WP_244743416.1">
    <property type="nucleotide sequence ID" value="NZ_CP095071.1"/>
</dbReference>
<feature type="transmembrane region" description="Helical" evidence="1">
    <location>
        <begin position="35"/>
        <end position="65"/>
    </location>
</feature>
<organism evidence="2 3">
    <name type="scientific">Gracilibacillus salinarum</name>
    <dbReference type="NCBI Taxonomy" id="2932255"/>
    <lineage>
        <taxon>Bacteria</taxon>
        <taxon>Bacillati</taxon>
        <taxon>Bacillota</taxon>
        <taxon>Bacilli</taxon>
        <taxon>Bacillales</taxon>
        <taxon>Bacillaceae</taxon>
        <taxon>Gracilibacillus</taxon>
    </lineage>
</organism>
<keyword evidence="1" id="KW-0812">Transmembrane</keyword>
<evidence type="ECO:0000313" key="2">
    <source>
        <dbReference type="EMBL" id="UOQ84918.1"/>
    </source>
</evidence>
<evidence type="ECO:0000313" key="3">
    <source>
        <dbReference type="Proteomes" id="UP000831537"/>
    </source>
</evidence>
<dbReference type="EMBL" id="CP095071">
    <property type="protein sequence ID" value="UOQ84918.1"/>
    <property type="molecule type" value="Genomic_DNA"/>
</dbReference>
<gene>
    <name evidence="2" type="ORF">MUN87_20070</name>
</gene>
<dbReference type="Proteomes" id="UP000831537">
    <property type="component" value="Chromosome"/>
</dbReference>
<accession>A0ABY4GL40</accession>
<name>A0ABY4GL40_9BACI</name>
<keyword evidence="1" id="KW-0472">Membrane</keyword>
<protein>
    <submittedName>
        <fullName evidence="2">Uncharacterized protein</fullName>
    </submittedName>
</protein>
<keyword evidence="3" id="KW-1185">Reference proteome</keyword>
<proteinExistence type="predicted"/>
<feature type="transmembrane region" description="Helical" evidence="1">
    <location>
        <begin position="72"/>
        <end position="91"/>
    </location>
</feature>
<reference evidence="2 3" key="1">
    <citation type="submission" date="2022-04" db="EMBL/GenBank/DDBJ databases">
        <title>Gracilibacillus sp. isolated from saltern.</title>
        <authorList>
            <person name="Won M."/>
            <person name="Lee C.-M."/>
            <person name="Woen H.-Y."/>
            <person name="Kwon S.-W."/>
        </authorList>
    </citation>
    <scope>NUCLEOTIDE SEQUENCE [LARGE SCALE GENOMIC DNA]</scope>
    <source>
        <strain evidence="2 3">SSPM10-3</strain>
    </source>
</reference>
<sequence>MGRMYISIASLFLLLSILPLTLVTLLDYENFSSYLSIVTLGATGSMSLIIPIGYSIISLIFSFFIKRTDIKLFLLIAGFIFLLVNIGMWYIGNFAFLEP</sequence>